<evidence type="ECO:0000256" key="1">
    <source>
        <dbReference type="ARBA" id="ARBA00004123"/>
    </source>
</evidence>
<dbReference type="Gene3D" id="3.30.870.10">
    <property type="entry name" value="Endonuclease Chain A"/>
    <property type="match status" value="1"/>
</dbReference>
<organism evidence="13">
    <name type="scientific">Candida tenuis (strain ATCC 10573 / BCRC 21748 / CBS 615 / JCM 9827 / NBRC 10315 / NRRL Y-1498 / VKM Y-70)</name>
    <name type="common">Yeast</name>
    <name type="synonym">Yamadazyma tenuis</name>
    <dbReference type="NCBI Taxonomy" id="590646"/>
    <lineage>
        <taxon>Eukaryota</taxon>
        <taxon>Fungi</taxon>
        <taxon>Dikarya</taxon>
        <taxon>Ascomycota</taxon>
        <taxon>Saccharomycotina</taxon>
        <taxon>Pichiomycetes</taxon>
        <taxon>Debaryomycetaceae</taxon>
        <taxon>Yamadazyma</taxon>
    </lineage>
</organism>
<proteinExistence type="inferred from homology"/>
<keyword evidence="7" id="KW-0234">DNA repair</keyword>
<dbReference type="GO" id="GO:0006281">
    <property type="term" value="P:DNA repair"/>
    <property type="evidence" value="ECO:0007669"/>
    <property type="project" value="UniProtKB-KW"/>
</dbReference>
<name>G3B261_CANTC</name>
<evidence type="ECO:0000256" key="4">
    <source>
        <dbReference type="ARBA" id="ARBA00022763"/>
    </source>
</evidence>
<dbReference type="GO" id="GO:0003697">
    <property type="term" value="F:single-stranded DNA binding"/>
    <property type="evidence" value="ECO:0007669"/>
    <property type="project" value="TreeGrafter"/>
</dbReference>
<keyword evidence="5" id="KW-0378">Hydrolase</keyword>
<comment type="similarity">
    <text evidence="2">Belongs to the tyrosyl-DNA phosphodiesterase family.</text>
</comment>
<evidence type="ECO:0000256" key="8">
    <source>
        <dbReference type="ARBA" id="ARBA00023242"/>
    </source>
</evidence>
<dbReference type="GO" id="GO:0017005">
    <property type="term" value="F:3'-tyrosyl-DNA phosphodiesterase activity"/>
    <property type="evidence" value="ECO:0007669"/>
    <property type="project" value="TreeGrafter"/>
</dbReference>
<evidence type="ECO:0000313" key="12">
    <source>
        <dbReference type="EMBL" id="EGV64605.1"/>
    </source>
</evidence>
<feature type="active site" description="Proton donor/acceptor" evidence="9">
    <location>
        <position position="54"/>
    </location>
</feature>
<reference evidence="12 13" key="1">
    <citation type="journal article" date="2011" name="Proc. Natl. Acad. Sci. U.S.A.">
        <title>Comparative genomics of xylose-fermenting fungi for enhanced biofuel production.</title>
        <authorList>
            <person name="Wohlbach D.J."/>
            <person name="Kuo A."/>
            <person name="Sato T.K."/>
            <person name="Potts K.M."/>
            <person name="Salamov A.A."/>
            <person name="LaButti K.M."/>
            <person name="Sun H."/>
            <person name="Clum A."/>
            <person name="Pangilinan J.L."/>
            <person name="Lindquist E.A."/>
            <person name="Lucas S."/>
            <person name="Lapidus A."/>
            <person name="Jin M."/>
            <person name="Gunawan C."/>
            <person name="Balan V."/>
            <person name="Dale B.E."/>
            <person name="Jeffries T.W."/>
            <person name="Zinkel R."/>
            <person name="Barry K.W."/>
            <person name="Grigoriev I.V."/>
            <person name="Gasch A.P."/>
        </authorList>
    </citation>
    <scope>NUCLEOTIDE SEQUENCE [LARGE SCALE GENOMIC DNA]</scope>
    <source>
        <strain evidence="13">ATCC 10573 / BCRC 21748 / CBS 615 / JCM 9827 / NBRC 10315 / NRRL Y-1498 / VKM Y-70</strain>
    </source>
</reference>
<keyword evidence="13" id="KW-1185">Reference proteome</keyword>
<dbReference type="Pfam" id="PF06087">
    <property type="entry name" value="Tyr-DNA_phospho"/>
    <property type="match status" value="1"/>
</dbReference>
<keyword evidence="8" id="KW-0539">Nucleus</keyword>
<dbReference type="GO" id="GO:0003690">
    <property type="term" value="F:double-stranded DNA binding"/>
    <property type="evidence" value="ECO:0007669"/>
    <property type="project" value="TreeGrafter"/>
</dbReference>
<sequence>MSQEAKIGYSVGRSIHFDYTSRLNRSNYEQNIKPYLCKWNNGHEYTGRERNPAHVKLYMCDNGDDFKSLKWLYMGSHNLSKQAWGGGSGFGSWQNINEYQVSSYELGILITPENDKDTLKPVFCSDFSSEKYPVRMPLYLPPTRYSPTDMPWSKNISYGDVKDSLGCSYNI</sequence>
<dbReference type="STRING" id="590646.G3B261"/>
<keyword evidence="4" id="KW-0227">DNA damage</keyword>
<evidence type="ECO:0000256" key="6">
    <source>
        <dbReference type="ARBA" id="ARBA00022839"/>
    </source>
</evidence>
<comment type="subcellular location">
    <subcellularLocation>
        <location evidence="1">Nucleus</location>
    </subcellularLocation>
</comment>
<protein>
    <submittedName>
        <fullName evidence="12">Phospholipase D/nuclease</fullName>
    </submittedName>
</protein>
<dbReference type="AlphaFoldDB" id="G3B261"/>
<dbReference type="OrthoDB" id="47785at2759"/>
<evidence type="ECO:0000256" key="2">
    <source>
        <dbReference type="ARBA" id="ARBA00010205"/>
    </source>
</evidence>
<evidence type="ECO:0000256" key="3">
    <source>
        <dbReference type="ARBA" id="ARBA00022722"/>
    </source>
</evidence>
<evidence type="ECO:0000256" key="11">
    <source>
        <dbReference type="PIRSR" id="PIRSR610347-3"/>
    </source>
</evidence>
<dbReference type="InterPro" id="IPR010347">
    <property type="entry name" value="Tdp1"/>
</dbReference>
<dbReference type="HOGENOM" id="CLU_1566596_0_0_1"/>
<dbReference type="PANTHER" id="PTHR12415:SF0">
    <property type="entry name" value="TYROSYL-DNA PHOSPHODIESTERASE 1"/>
    <property type="match status" value="1"/>
</dbReference>
<dbReference type="PANTHER" id="PTHR12415">
    <property type="entry name" value="TYROSYL-DNA PHOSPHODIESTERASE 1"/>
    <property type="match status" value="1"/>
</dbReference>
<dbReference type="SUPFAM" id="SSF56024">
    <property type="entry name" value="Phospholipase D/nuclease"/>
    <property type="match status" value="1"/>
</dbReference>
<evidence type="ECO:0000256" key="7">
    <source>
        <dbReference type="ARBA" id="ARBA00023204"/>
    </source>
</evidence>
<evidence type="ECO:0000256" key="9">
    <source>
        <dbReference type="PIRSR" id="PIRSR610347-1"/>
    </source>
</evidence>
<evidence type="ECO:0000256" key="10">
    <source>
        <dbReference type="PIRSR" id="PIRSR610347-2"/>
    </source>
</evidence>
<feature type="non-terminal residue" evidence="12">
    <location>
        <position position="171"/>
    </location>
</feature>
<evidence type="ECO:0000313" key="13">
    <source>
        <dbReference type="Proteomes" id="UP000000707"/>
    </source>
</evidence>
<feature type="site" description="Interaction with DNA" evidence="11">
    <location>
        <position position="80"/>
    </location>
</feature>
<dbReference type="eggNOG" id="KOG2031">
    <property type="taxonomic scope" value="Eukaryota"/>
</dbReference>
<dbReference type="GO" id="GO:0004527">
    <property type="term" value="F:exonuclease activity"/>
    <property type="evidence" value="ECO:0007669"/>
    <property type="project" value="UniProtKB-KW"/>
</dbReference>
<dbReference type="Proteomes" id="UP000000707">
    <property type="component" value="Unassembled WGS sequence"/>
</dbReference>
<evidence type="ECO:0000256" key="5">
    <source>
        <dbReference type="ARBA" id="ARBA00022801"/>
    </source>
</evidence>
<dbReference type="EMBL" id="GL996515">
    <property type="protein sequence ID" value="EGV64605.1"/>
    <property type="molecule type" value="Genomic_DNA"/>
</dbReference>
<keyword evidence="3" id="KW-0540">Nuclease</keyword>
<gene>
    <name evidence="12" type="ORF">CANTEDRAFT_113382</name>
</gene>
<dbReference type="GO" id="GO:0005634">
    <property type="term" value="C:nucleus"/>
    <property type="evidence" value="ECO:0007669"/>
    <property type="project" value="UniProtKB-SubCell"/>
</dbReference>
<feature type="binding site" evidence="10">
    <location>
        <position position="56"/>
    </location>
    <ligand>
        <name>substrate</name>
    </ligand>
</feature>
<accession>G3B261</accession>
<keyword evidence="6" id="KW-0269">Exonuclease</keyword>